<proteinExistence type="predicted"/>
<reference evidence="2" key="1">
    <citation type="submission" date="2020-06" db="EMBL/GenBank/DDBJ databases">
        <authorList>
            <consortium name="Plant Systems Biology data submission"/>
        </authorList>
    </citation>
    <scope>NUCLEOTIDE SEQUENCE</scope>
    <source>
        <strain evidence="2">D6</strain>
    </source>
</reference>
<keyword evidence="3" id="KW-1185">Reference proteome</keyword>
<feature type="region of interest" description="Disordered" evidence="1">
    <location>
        <begin position="132"/>
        <end position="184"/>
    </location>
</feature>
<feature type="compositionally biased region" description="Basic residues" evidence="1">
    <location>
        <begin position="141"/>
        <end position="157"/>
    </location>
</feature>
<dbReference type="EMBL" id="CAICTM010000057">
    <property type="protein sequence ID" value="CAB9499311.1"/>
    <property type="molecule type" value="Genomic_DNA"/>
</dbReference>
<evidence type="ECO:0000313" key="2">
    <source>
        <dbReference type="EMBL" id="CAB9499311.1"/>
    </source>
</evidence>
<gene>
    <name evidence="2" type="ORF">SEMRO_58_G033650.1</name>
</gene>
<accession>A0A9N8DCC9</accession>
<dbReference type="AlphaFoldDB" id="A0A9N8DCC9"/>
<sequence>MASQLAVVSFSAMSHGICFGGNTMEAVLQELVSALDGTENVTKIFLHAGDEFVNLAAAVRNLVAARPGCRMEEQAGKTIITLANGRVVSFVVVGHVMPPEPVPVQDVEVPAAPADDDSHTTLGDDDEELAEIRQLANPPSRPRHPRRRTNRDRRRPTRNQNLEGSDESDTPLLYVSGWGLTQEM</sequence>
<evidence type="ECO:0000256" key="1">
    <source>
        <dbReference type="SAM" id="MobiDB-lite"/>
    </source>
</evidence>
<comment type="caution">
    <text evidence="2">The sequence shown here is derived from an EMBL/GenBank/DDBJ whole genome shotgun (WGS) entry which is preliminary data.</text>
</comment>
<evidence type="ECO:0000313" key="3">
    <source>
        <dbReference type="Proteomes" id="UP001153069"/>
    </source>
</evidence>
<dbReference type="Proteomes" id="UP001153069">
    <property type="component" value="Unassembled WGS sequence"/>
</dbReference>
<organism evidence="2 3">
    <name type="scientific">Seminavis robusta</name>
    <dbReference type="NCBI Taxonomy" id="568900"/>
    <lineage>
        <taxon>Eukaryota</taxon>
        <taxon>Sar</taxon>
        <taxon>Stramenopiles</taxon>
        <taxon>Ochrophyta</taxon>
        <taxon>Bacillariophyta</taxon>
        <taxon>Bacillariophyceae</taxon>
        <taxon>Bacillariophycidae</taxon>
        <taxon>Naviculales</taxon>
        <taxon>Naviculaceae</taxon>
        <taxon>Seminavis</taxon>
    </lineage>
</organism>
<name>A0A9N8DCC9_9STRA</name>
<protein>
    <submittedName>
        <fullName evidence="2">Uncharacterized protein</fullName>
    </submittedName>
</protein>